<sequence length="197" mass="20751">MMLDADGTAESVPPMASTAVRIVADRQRFADRIFGLGHDVVALDAFAEQLESPGSGMRRLFSPRELRQSALRGRLKADGEAVHLAARWAGKEAVIKAWCEALGESGPLPYTVDTVPWSGIEILDDARGVPHVVLADDVALALSDALPGVHRGAHRGVSAATDAGAQPQGDAPRWLWHISLSHDGPVASAVVILAVCG</sequence>
<dbReference type="InterPro" id="IPR008278">
    <property type="entry name" value="4-PPantetheinyl_Trfase_dom"/>
</dbReference>
<dbReference type="NCBIfam" id="TIGR00556">
    <property type="entry name" value="pantethn_trn"/>
    <property type="match status" value="1"/>
</dbReference>
<evidence type="ECO:0000256" key="3">
    <source>
        <dbReference type="ARBA" id="ARBA00022723"/>
    </source>
</evidence>
<dbReference type="SUPFAM" id="SSF56214">
    <property type="entry name" value="4'-phosphopantetheinyl transferase"/>
    <property type="match status" value="1"/>
</dbReference>
<dbReference type="OrthoDB" id="517356at2"/>
<comment type="caution">
    <text evidence="10">The sequence shown here is derived from an EMBL/GenBank/DDBJ whole genome shotgun (WGS) entry which is preliminary data.</text>
</comment>
<evidence type="ECO:0000256" key="7">
    <source>
        <dbReference type="ARBA" id="ARBA00023160"/>
    </source>
</evidence>
<keyword evidence="8" id="KW-0963">Cytoplasm</keyword>
<keyword evidence="3 8" id="KW-0479">Metal-binding</keyword>
<comment type="catalytic activity">
    <reaction evidence="8">
        <text>apo-[ACP] + CoA = holo-[ACP] + adenosine 3',5'-bisphosphate + H(+)</text>
        <dbReference type="Rhea" id="RHEA:12068"/>
        <dbReference type="Rhea" id="RHEA-COMP:9685"/>
        <dbReference type="Rhea" id="RHEA-COMP:9690"/>
        <dbReference type="ChEBI" id="CHEBI:15378"/>
        <dbReference type="ChEBI" id="CHEBI:29999"/>
        <dbReference type="ChEBI" id="CHEBI:57287"/>
        <dbReference type="ChEBI" id="CHEBI:58343"/>
        <dbReference type="ChEBI" id="CHEBI:64479"/>
        <dbReference type="EC" id="2.7.8.7"/>
    </reaction>
</comment>
<feature type="binding site" evidence="8">
    <location>
        <position position="92"/>
    </location>
    <ligand>
        <name>Mg(2+)</name>
        <dbReference type="ChEBI" id="CHEBI:18420"/>
    </ligand>
</feature>
<dbReference type="GO" id="GO:0006633">
    <property type="term" value="P:fatty acid biosynthetic process"/>
    <property type="evidence" value="ECO:0007669"/>
    <property type="project" value="UniProtKB-UniRule"/>
</dbReference>
<dbReference type="InterPro" id="IPR004568">
    <property type="entry name" value="Ppantetheine-prot_Trfase_dom"/>
</dbReference>
<dbReference type="Proteomes" id="UP000440041">
    <property type="component" value="Unassembled WGS sequence"/>
</dbReference>
<comment type="cofactor">
    <cofactor evidence="8">
        <name>Mg(2+)</name>
        <dbReference type="ChEBI" id="CHEBI:18420"/>
    </cofactor>
</comment>
<evidence type="ECO:0000256" key="4">
    <source>
        <dbReference type="ARBA" id="ARBA00022832"/>
    </source>
</evidence>
<comment type="function">
    <text evidence="8">Transfers the 4'-phosphopantetheine moiety from coenzyme A to a Ser of acyl-carrier-protein.</text>
</comment>
<dbReference type="GO" id="GO:0000287">
    <property type="term" value="F:magnesium ion binding"/>
    <property type="evidence" value="ECO:0007669"/>
    <property type="project" value="UniProtKB-UniRule"/>
</dbReference>
<feature type="binding site" evidence="8">
    <location>
        <position position="39"/>
    </location>
    <ligand>
        <name>Mg(2+)</name>
        <dbReference type="ChEBI" id="CHEBI:18420"/>
    </ligand>
</feature>
<evidence type="ECO:0000313" key="11">
    <source>
        <dbReference type="Proteomes" id="UP000440041"/>
    </source>
</evidence>
<dbReference type="EMBL" id="WBSO01000003">
    <property type="protein sequence ID" value="KAB8299591.1"/>
    <property type="molecule type" value="Genomic_DNA"/>
</dbReference>
<proteinExistence type="inferred from homology"/>
<dbReference type="Gene3D" id="3.90.470.20">
    <property type="entry name" value="4'-phosphopantetheinyl transferase domain"/>
    <property type="match status" value="1"/>
</dbReference>
<evidence type="ECO:0000256" key="1">
    <source>
        <dbReference type="ARBA" id="ARBA00022516"/>
    </source>
</evidence>
<keyword evidence="7 8" id="KW-0275">Fatty acid biosynthesis</keyword>
<feature type="domain" description="4'-phosphopantetheinyl transferase" evidence="9">
    <location>
        <begin position="35"/>
        <end position="137"/>
    </location>
</feature>
<evidence type="ECO:0000313" key="10">
    <source>
        <dbReference type="EMBL" id="KAB8299591.1"/>
    </source>
</evidence>
<dbReference type="InterPro" id="IPR002582">
    <property type="entry name" value="ACPS"/>
</dbReference>
<keyword evidence="6 8" id="KW-0443">Lipid metabolism</keyword>
<comment type="subcellular location">
    <subcellularLocation>
        <location evidence="8">Cytoplasm</location>
    </subcellularLocation>
</comment>
<dbReference type="GO" id="GO:0008897">
    <property type="term" value="F:holo-[acyl-carrier-protein] synthase activity"/>
    <property type="evidence" value="ECO:0007669"/>
    <property type="project" value="UniProtKB-UniRule"/>
</dbReference>
<keyword evidence="4 8" id="KW-0276">Fatty acid metabolism</keyword>
<evidence type="ECO:0000256" key="6">
    <source>
        <dbReference type="ARBA" id="ARBA00023098"/>
    </source>
</evidence>
<keyword evidence="11" id="KW-1185">Reference proteome</keyword>
<dbReference type="HAMAP" id="MF_00101">
    <property type="entry name" value="AcpS"/>
    <property type="match status" value="1"/>
</dbReference>
<evidence type="ECO:0000256" key="8">
    <source>
        <dbReference type="HAMAP-Rule" id="MF_00101"/>
    </source>
</evidence>
<protein>
    <recommendedName>
        <fullName evidence="8">Holo-[acyl-carrier-protein] synthase</fullName>
        <shortName evidence="8">Holo-ACP synthase</shortName>
        <ecNumber evidence="8">2.7.8.7</ecNumber>
    </recommendedName>
    <alternativeName>
        <fullName evidence="8">4'-phosphopantetheinyl transferase AcpS</fullName>
    </alternativeName>
</protein>
<keyword evidence="5 8" id="KW-0460">Magnesium</keyword>
<gene>
    <name evidence="8" type="primary">acpS</name>
    <name evidence="10" type="ORF">DSM100238_0625</name>
</gene>
<evidence type="ECO:0000259" key="9">
    <source>
        <dbReference type="Pfam" id="PF01648"/>
    </source>
</evidence>
<comment type="similarity">
    <text evidence="8">Belongs to the P-Pant transferase superfamily. AcpS family.</text>
</comment>
<dbReference type="AlphaFoldDB" id="A0A6A2WEW4"/>
<keyword evidence="2 8" id="KW-0808">Transferase</keyword>
<dbReference type="GO" id="GO:0005737">
    <property type="term" value="C:cytoplasm"/>
    <property type="evidence" value="ECO:0007669"/>
    <property type="project" value="UniProtKB-SubCell"/>
</dbReference>
<organism evidence="10 11">
    <name type="scientific">Bifidobacterium apri</name>
    <dbReference type="NCBI Taxonomy" id="1769423"/>
    <lineage>
        <taxon>Bacteria</taxon>
        <taxon>Bacillati</taxon>
        <taxon>Actinomycetota</taxon>
        <taxon>Actinomycetes</taxon>
        <taxon>Bifidobacteriales</taxon>
        <taxon>Bifidobacteriaceae</taxon>
        <taxon>Bifidobacterium</taxon>
    </lineage>
</organism>
<evidence type="ECO:0000256" key="5">
    <source>
        <dbReference type="ARBA" id="ARBA00022842"/>
    </source>
</evidence>
<reference evidence="10 11" key="1">
    <citation type="submission" date="2019-09" db="EMBL/GenBank/DDBJ databases">
        <title>Characterization of the phylogenetic diversity of two novel species belonging to the genus Bifidobacterium: Bifidobacterium cebidarum sp. nov. and Bifidobacterium leontopitheci sp. nov.</title>
        <authorList>
            <person name="Lugli G.A."/>
            <person name="Duranti S."/>
            <person name="Milani C."/>
            <person name="Turroni F."/>
            <person name="Ventura M."/>
        </authorList>
    </citation>
    <scope>NUCLEOTIDE SEQUENCE [LARGE SCALE GENOMIC DNA]</scope>
    <source>
        <strain evidence="10 11">DSM 100238</strain>
    </source>
</reference>
<accession>A0A6A2WEW4</accession>
<evidence type="ECO:0000256" key="2">
    <source>
        <dbReference type="ARBA" id="ARBA00022679"/>
    </source>
</evidence>
<name>A0A6A2WEW4_9BIFI</name>
<keyword evidence="1 8" id="KW-0444">Lipid biosynthesis</keyword>
<dbReference type="EC" id="2.7.8.7" evidence="8"/>
<dbReference type="Pfam" id="PF01648">
    <property type="entry name" value="ACPS"/>
    <property type="match status" value="1"/>
</dbReference>
<dbReference type="InterPro" id="IPR037143">
    <property type="entry name" value="4-PPantetheinyl_Trfase_dom_sf"/>
</dbReference>